<dbReference type="InterPro" id="IPR050659">
    <property type="entry name" value="Peptidase_M24B"/>
</dbReference>
<organism evidence="3 4">
    <name type="scientific">Sediminibacterium goheungense</name>
    <dbReference type="NCBI Taxonomy" id="1086393"/>
    <lineage>
        <taxon>Bacteria</taxon>
        <taxon>Pseudomonadati</taxon>
        <taxon>Bacteroidota</taxon>
        <taxon>Chitinophagia</taxon>
        <taxon>Chitinophagales</taxon>
        <taxon>Chitinophagaceae</taxon>
        <taxon>Sediminibacterium</taxon>
    </lineage>
</organism>
<feature type="domain" description="Creatinase N-terminal" evidence="2">
    <location>
        <begin position="60"/>
        <end position="194"/>
    </location>
</feature>
<evidence type="ECO:0000313" key="3">
    <source>
        <dbReference type="EMBL" id="TDO26366.1"/>
    </source>
</evidence>
<evidence type="ECO:0000313" key="4">
    <source>
        <dbReference type="Proteomes" id="UP000295741"/>
    </source>
</evidence>
<dbReference type="PANTHER" id="PTHR46112">
    <property type="entry name" value="AMINOPEPTIDASE"/>
    <property type="match status" value="1"/>
</dbReference>
<keyword evidence="4" id="KW-1185">Reference proteome</keyword>
<reference evidence="3 4" key="1">
    <citation type="submission" date="2019-03" db="EMBL/GenBank/DDBJ databases">
        <title>Genomic Encyclopedia of Archaeal and Bacterial Type Strains, Phase II (KMG-II): from individual species to whole genera.</title>
        <authorList>
            <person name="Goeker M."/>
        </authorList>
    </citation>
    <scope>NUCLEOTIDE SEQUENCE [LARGE SCALE GENOMIC DNA]</scope>
    <source>
        <strain evidence="3 4">DSM 28323</strain>
    </source>
</reference>
<proteinExistence type="predicted"/>
<dbReference type="InterPro" id="IPR001714">
    <property type="entry name" value="Pept_M24_MAP"/>
</dbReference>
<sequence length="426" mass="46590">MKRRAFINLSVVTASTGAVIGLKACSTTSSDTKDPAKNLDKLESMTKDIQPITVEERQLRIKKAQQLLLENKMQALILDAGTAMVYYTGIRWGRSERTMVAVIPASGEVFYICPGFEENRLRELIKMGKDVYAWQEDESPYQLIIQSLELKGVKGGTLAVEESLRFFIMDGIRKLAPQFSFVSGDPVTIPCRLIKSPAEIALMQKATDITIAAMKIGINSLYEGISPKEFSEIVATAQNKFGASSDFAMVNFAEASAFPHGSTQPQKLKKGDIVLMDCGCRVEGYSSDISRTIVFGAAPTARQQEIWNLEKAAQTAGYKAAQLGVPCENVDAAARKVITDAGFGPGYQLPGLPHRTGHGIGMDGHEWGNMVKGNRLLLQAGMCFSIEPNISIVGEFGIRHEDCVYMTETGPKWFSQPSPSIDQPFV</sequence>
<dbReference type="AlphaFoldDB" id="A0A4R6IWJ1"/>
<evidence type="ECO:0000259" key="1">
    <source>
        <dbReference type="Pfam" id="PF00557"/>
    </source>
</evidence>
<accession>A0A4R6IWJ1</accession>
<dbReference type="RefSeq" id="WP_133474221.1">
    <property type="nucleotide sequence ID" value="NZ_SNWP01000011.1"/>
</dbReference>
<dbReference type="Pfam" id="PF00557">
    <property type="entry name" value="Peptidase_M24"/>
    <property type="match status" value="1"/>
</dbReference>
<comment type="caution">
    <text evidence="3">The sequence shown here is derived from an EMBL/GenBank/DDBJ whole genome shotgun (WGS) entry which is preliminary data.</text>
</comment>
<dbReference type="SUPFAM" id="SSF55920">
    <property type="entry name" value="Creatinase/aminopeptidase"/>
    <property type="match status" value="1"/>
</dbReference>
<dbReference type="Proteomes" id="UP000295741">
    <property type="component" value="Unassembled WGS sequence"/>
</dbReference>
<dbReference type="GO" id="GO:0004177">
    <property type="term" value="F:aminopeptidase activity"/>
    <property type="evidence" value="ECO:0007669"/>
    <property type="project" value="UniProtKB-ARBA"/>
</dbReference>
<dbReference type="InterPro" id="IPR000994">
    <property type="entry name" value="Pept_M24"/>
</dbReference>
<gene>
    <name evidence="3" type="ORF">BC659_1672</name>
</gene>
<dbReference type="GO" id="GO:0008235">
    <property type="term" value="F:metalloexopeptidase activity"/>
    <property type="evidence" value="ECO:0007669"/>
    <property type="project" value="UniProtKB-ARBA"/>
</dbReference>
<protein>
    <submittedName>
        <fullName evidence="3">Xaa-Pro dipeptidase</fullName>
    </submittedName>
</protein>
<dbReference type="OrthoDB" id="9806388at2"/>
<feature type="domain" description="Peptidase M24" evidence="1">
    <location>
        <begin position="202"/>
        <end position="408"/>
    </location>
</feature>
<evidence type="ECO:0000259" key="2">
    <source>
        <dbReference type="Pfam" id="PF01321"/>
    </source>
</evidence>
<dbReference type="InterPro" id="IPR029149">
    <property type="entry name" value="Creatin/AminoP/Spt16_N"/>
</dbReference>
<name>A0A4R6IWJ1_9BACT</name>
<dbReference type="SUPFAM" id="SSF53092">
    <property type="entry name" value="Creatinase/prolidase N-terminal domain"/>
    <property type="match status" value="1"/>
</dbReference>
<dbReference type="InterPro" id="IPR036005">
    <property type="entry name" value="Creatinase/aminopeptidase-like"/>
</dbReference>
<dbReference type="PANTHER" id="PTHR46112:SF3">
    <property type="entry name" value="AMINOPEPTIDASE YPDF"/>
    <property type="match status" value="1"/>
</dbReference>
<dbReference type="Pfam" id="PF01321">
    <property type="entry name" value="Creatinase_N"/>
    <property type="match status" value="1"/>
</dbReference>
<dbReference type="PRINTS" id="PR00599">
    <property type="entry name" value="MAPEPTIDASE"/>
</dbReference>
<dbReference type="InterPro" id="IPR000587">
    <property type="entry name" value="Creatinase_N"/>
</dbReference>
<dbReference type="EMBL" id="SNWP01000011">
    <property type="protein sequence ID" value="TDO26366.1"/>
    <property type="molecule type" value="Genomic_DNA"/>
</dbReference>
<dbReference type="Gene3D" id="3.90.230.10">
    <property type="entry name" value="Creatinase/methionine aminopeptidase superfamily"/>
    <property type="match status" value="1"/>
</dbReference>
<dbReference type="Gene3D" id="3.40.350.10">
    <property type="entry name" value="Creatinase/prolidase N-terminal domain"/>
    <property type="match status" value="1"/>
</dbReference>